<dbReference type="Proteomes" id="UP000592294">
    <property type="component" value="Unassembled WGS sequence"/>
</dbReference>
<dbReference type="AlphaFoldDB" id="A0A850RDW4"/>
<evidence type="ECO:0000313" key="2">
    <source>
        <dbReference type="Proteomes" id="UP000592294"/>
    </source>
</evidence>
<keyword evidence="2" id="KW-1185">Reference proteome</keyword>
<evidence type="ECO:0000313" key="1">
    <source>
        <dbReference type="EMBL" id="NVZ11538.1"/>
    </source>
</evidence>
<gene>
    <name evidence="1" type="ORF">HW932_20005</name>
</gene>
<comment type="caution">
    <text evidence="1">The sequence shown here is derived from an EMBL/GenBank/DDBJ whole genome shotgun (WGS) entry which is preliminary data.</text>
</comment>
<accession>A0A850RDW4</accession>
<dbReference type="EMBL" id="JABZEO010000025">
    <property type="protein sequence ID" value="NVZ11538.1"/>
    <property type="molecule type" value="Genomic_DNA"/>
</dbReference>
<reference evidence="1 2" key="1">
    <citation type="submission" date="2020-06" db="EMBL/GenBank/DDBJ databases">
        <title>Whole-genome sequence of Allochromatium humboldtianum DSM 21881, type strain.</title>
        <authorList>
            <person name="Kyndt J.A."/>
            <person name="Meyer T.E."/>
        </authorList>
    </citation>
    <scope>NUCLEOTIDE SEQUENCE [LARGE SCALE GENOMIC DNA]</scope>
    <source>
        <strain evidence="1 2">DSM 21881</strain>
    </source>
</reference>
<organism evidence="1 2">
    <name type="scientific">Allochromatium humboldtianum</name>
    <dbReference type="NCBI Taxonomy" id="504901"/>
    <lineage>
        <taxon>Bacteria</taxon>
        <taxon>Pseudomonadati</taxon>
        <taxon>Pseudomonadota</taxon>
        <taxon>Gammaproteobacteria</taxon>
        <taxon>Chromatiales</taxon>
        <taxon>Chromatiaceae</taxon>
        <taxon>Allochromatium</taxon>
    </lineage>
</organism>
<name>A0A850RDW4_9GAMM</name>
<dbReference type="RefSeq" id="WP_176978230.1">
    <property type="nucleotide sequence ID" value="NZ_JABZEO010000025.1"/>
</dbReference>
<sequence length="126" mass="14048">MQPVFESGCACFSEDTGSDQSRRAFRIRRFCLYPPELHESGDNPRVAWLTACVEANGGKDFEVGAYVSASGDVFFDDHLGWSIDIDLETLGIDPRSPDGQRIIADWAECARWHGLDTLNSFFPLLS</sequence>
<protein>
    <submittedName>
        <fullName evidence="1">Uncharacterized protein</fullName>
    </submittedName>
</protein>
<proteinExistence type="predicted"/>